<sequence length="55" mass="5978">KEFVFTPNAILPLPVFSQAIFSKGTVYASENSGCDKNFKIVEGGVQAQTCMHLLT</sequence>
<dbReference type="EMBL" id="JADNYJ010000007">
    <property type="protein sequence ID" value="KAF8910081.1"/>
    <property type="molecule type" value="Genomic_DNA"/>
</dbReference>
<dbReference type="InterPro" id="IPR035959">
    <property type="entry name" value="RutC-like_sf"/>
</dbReference>
<accession>A0A9P5NUX0</accession>
<name>A0A9P5NUX0_GYMJU</name>
<evidence type="ECO:0000313" key="1">
    <source>
        <dbReference type="EMBL" id="KAF8910081.1"/>
    </source>
</evidence>
<feature type="non-terminal residue" evidence="1">
    <location>
        <position position="1"/>
    </location>
</feature>
<protein>
    <submittedName>
        <fullName evidence="1">Uncharacterized protein</fullName>
    </submittedName>
</protein>
<keyword evidence="2" id="KW-1185">Reference proteome</keyword>
<evidence type="ECO:0000313" key="2">
    <source>
        <dbReference type="Proteomes" id="UP000724874"/>
    </source>
</evidence>
<dbReference type="AlphaFoldDB" id="A0A9P5NUX0"/>
<comment type="caution">
    <text evidence="1">The sequence shown here is derived from an EMBL/GenBank/DDBJ whole genome shotgun (WGS) entry which is preliminary data.</text>
</comment>
<reference evidence="1" key="1">
    <citation type="submission" date="2020-11" db="EMBL/GenBank/DDBJ databases">
        <authorList>
            <consortium name="DOE Joint Genome Institute"/>
            <person name="Ahrendt S."/>
            <person name="Riley R."/>
            <person name="Andreopoulos W."/>
            <person name="LaButti K."/>
            <person name="Pangilinan J."/>
            <person name="Ruiz-duenas F.J."/>
            <person name="Barrasa J.M."/>
            <person name="Sanchez-Garcia M."/>
            <person name="Camarero S."/>
            <person name="Miyauchi S."/>
            <person name="Serrano A."/>
            <person name="Linde D."/>
            <person name="Babiker R."/>
            <person name="Drula E."/>
            <person name="Ayuso-Fernandez I."/>
            <person name="Pacheco R."/>
            <person name="Padilla G."/>
            <person name="Ferreira P."/>
            <person name="Barriuso J."/>
            <person name="Kellner H."/>
            <person name="Castanera R."/>
            <person name="Alfaro M."/>
            <person name="Ramirez L."/>
            <person name="Pisabarro A.G."/>
            <person name="Kuo A."/>
            <person name="Tritt A."/>
            <person name="Lipzen A."/>
            <person name="He G."/>
            <person name="Yan M."/>
            <person name="Ng V."/>
            <person name="Cullen D."/>
            <person name="Martin F."/>
            <person name="Rosso M.-N."/>
            <person name="Henrissat B."/>
            <person name="Hibbett D."/>
            <person name="Martinez A.T."/>
            <person name="Grigoriev I.V."/>
        </authorList>
    </citation>
    <scope>NUCLEOTIDE SEQUENCE</scope>
    <source>
        <strain evidence="1">AH 44721</strain>
    </source>
</reference>
<dbReference type="OrthoDB" id="309640at2759"/>
<dbReference type="Proteomes" id="UP000724874">
    <property type="component" value="Unassembled WGS sequence"/>
</dbReference>
<dbReference type="SUPFAM" id="SSF55298">
    <property type="entry name" value="YjgF-like"/>
    <property type="match status" value="1"/>
</dbReference>
<organism evidence="1 2">
    <name type="scientific">Gymnopilus junonius</name>
    <name type="common">Spectacular rustgill mushroom</name>
    <name type="synonym">Gymnopilus spectabilis subsp. junonius</name>
    <dbReference type="NCBI Taxonomy" id="109634"/>
    <lineage>
        <taxon>Eukaryota</taxon>
        <taxon>Fungi</taxon>
        <taxon>Dikarya</taxon>
        <taxon>Basidiomycota</taxon>
        <taxon>Agaricomycotina</taxon>
        <taxon>Agaricomycetes</taxon>
        <taxon>Agaricomycetidae</taxon>
        <taxon>Agaricales</taxon>
        <taxon>Agaricineae</taxon>
        <taxon>Hymenogastraceae</taxon>
        <taxon>Gymnopilus</taxon>
    </lineage>
</organism>
<proteinExistence type="predicted"/>
<gene>
    <name evidence="1" type="ORF">CPB84DRAFT_1672878</name>
</gene>